<dbReference type="Pfam" id="PF11197">
    <property type="entry name" value="DUF2835"/>
    <property type="match status" value="1"/>
</dbReference>
<evidence type="ECO:0000313" key="1">
    <source>
        <dbReference type="EMBL" id="MCC2615670.1"/>
    </source>
</evidence>
<dbReference type="RefSeq" id="WP_229157791.1">
    <property type="nucleotide sequence ID" value="NZ_JAJEWP010000001.1"/>
</dbReference>
<dbReference type="Proteomes" id="UP001520878">
    <property type="component" value="Unassembled WGS sequence"/>
</dbReference>
<name>A0ABS8G564_9ALTE</name>
<dbReference type="EMBL" id="JAJEWP010000001">
    <property type="protein sequence ID" value="MCC2615670.1"/>
    <property type="molecule type" value="Genomic_DNA"/>
</dbReference>
<dbReference type="InterPro" id="IPR021363">
    <property type="entry name" value="DUF2835"/>
</dbReference>
<keyword evidence="2" id="KW-1185">Reference proteome</keyword>
<protein>
    <submittedName>
        <fullName evidence="1">DUF2835 domain-containing protein</fullName>
    </submittedName>
</protein>
<accession>A0ABS8G564</accession>
<organism evidence="1 2">
    <name type="scientific">Fluctibacter halophilus</name>
    <dbReference type="NCBI Taxonomy" id="226011"/>
    <lineage>
        <taxon>Bacteria</taxon>
        <taxon>Pseudomonadati</taxon>
        <taxon>Pseudomonadota</taxon>
        <taxon>Gammaproteobacteria</taxon>
        <taxon>Alteromonadales</taxon>
        <taxon>Alteromonadaceae</taxon>
        <taxon>Fluctibacter</taxon>
    </lineage>
</organism>
<gene>
    <name evidence="1" type="ORF">LJ739_05400</name>
</gene>
<comment type="caution">
    <text evidence="1">The sequence shown here is derived from an EMBL/GenBank/DDBJ whole genome shotgun (WGS) entry which is preliminary data.</text>
</comment>
<evidence type="ECO:0000313" key="2">
    <source>
        <dbReference type="Proteomes" id="UP001520878"/>
    </source>
</evidence>
<reference evidence="1 2" key="1">
    <citation type="submission" date="2021-10" db="EMBL/GenBank/DDBJ databases">
        <title>Draft genome of Aestuariibacter halophilus JC2043.</title>
        <authorList>
            <person name="Emsley S.A."/>
            <person name="Pfannmuller K.M."/>
            <person name="Ushijima B."/>
            <person name="Saw J.H."/>
            <person name="Videau P."/>
        </authorList>
    </citation>
    <scope>NUCLEOTIDE SEQUENCE [LARGE SCALE GENOMIC DNA]</scope>
    <source>
        <strain evidence="1 2">JC2043</strain>
    </source>
</reference>
<sequence length="79" mass="9027">MKVYYFSIQLPYSRCRMLYDSGPPTVLLTADSGERVQLPTRNLRPFIDSMGLKGRFKLVVDDNNKVKSFNKISPVTGQQ</sequence>
<proteinExistence type="predicted"/>